<dbReference type="Proteomes" id="UP000294752">
    <property type="component" value="Unassembled WGS sequence"/>
</dbReference>
<dbReference type="AlphaFoldDB" id="A0A4R7CRK2"/>
<evidence type="ECO:0000313" key="1">
    <source>
        <dbReference type="EMBL" id="TDS06812.1"/>
    </source>
</evidence>
<evidence type="ECO:0000313" key="2">
    <source>
        <dbReference type="Proteomes" id="UP000294752"/>
    </source>
</evidence>
<keyword evidence="2" id="KW-1185">Reference proteome</keyword>
<protein>
    <submittedName>
        <fullName evidence="1">Uncharacterized protein</fullName>
    </submittedName>
</protein>
<proteinExistence type="predicted"/>
<gene>
    <name evidence="1" type="ORF">B0I21_11557</name>
</gene>
<sequence>MKKVELAKLLPIAAVAIAISSFGLMSFSTSSDKLVENWYSVGTDGQTINTTPNPNAPSSCPAVSGDHCAIRLDIPQGEEFPATVNDALQMQNDGKLEVTGESYRSN</sequence>
<organism evidence="1 2">
    <name type="scientific">Sphingobacterium paludis</name>
    <dbReference type="NCBI Taxonomy" id="1476465"/>
    <lineage>
        <taxon>Bacteria</taxon>
        <taxon>Pseudomonadati</taxon>
        <taxon>Bacteroidota</taxon>
        <taxon>Sphingobacteriia</taxon>
        <taxon>Sphingobacteriales</taxon>
        <taxon>Sphingobacteriaceae</taxon>
        <taxon>Sphingobacterium</taxon>
    </lineage>
</organism>
<reference evidence="1 2" key="1">
    <citation type="submission" date="2019-03" db="EMBL/GenBank/DDBJ databases">
        <title>Genomic Encyclopedia of Type Strains, Phase III (KMG-III): the genomes of soil and plant-associated and newly described type strains.</title>
        <authorList>
            <person name="Whitman W."/>
        </authorList>
    </citation>
    <scope>NUCLEOTIDE SEQUENCE [LARGE SCALE GENOMIC DNA]</scope>
    <source>
        <strain evidence="1 2">CGMCC 1.12801</strain>
    </source>
</reference>
<dbReference type="RefSeq" id="WP_133642175.1">
    <property type="nucleotide sequence ID" value="NZ_SNZV01000015.1"/>
</dbReference>
<dbReference type="EMBL" id="SNZV01000015">
    <property type="protein sequence ID" value="TDS06812.1"/>
    <property type="molecule type" value="Genomic_DNA"/>
</dbReference>
<comment type="caution">
    <text evidence="1">The sequence shown here is derived from an EMBL/GenBank/DDBJ whole genome shotgun (WGS) entry which is preliminary data.</text>
</comment>
<accession>A0A4R7CRK2</accession>
<name>A0A4R7CRK2_9SPHI</name>